<dbReference type="EMBL" id="MGKW01000003">
    <property type="protein sequence ID" value="OGN34851.1"/>
    <property type="molecule type" value="Genomic_DNA"/>
</dbReference>
<accession>A0A1F8HB66</accession>
<dbReference type="PROSITE" id="PS00018">
    <property type="entry name" value="EF_HAND_1"/>
    <property type="match status" value="1"/>
</dbReference>
<dbReference type="InterPro" id="IPR036439">
    <property type="entry name" value="Dockerin_dom_sf"/>
</dbReference>
<dbReference type="InterPro" id="IPR013783">
    <property type="entry name" value="Ig-like_fold"/>
</dbReference>
<dbReference type="PROSITE" id="PS50853">
    <property type="entry name" value="FN3"/>
    <property type="match status" value="1"/>
</dbReference>
<dbReference type="SUPFAM" id="SSF49265">
    <property type="entry name" value="Fibronectin type III"/>
    <property type="match status" value="1"/>
</dbReference>
<comment type="caution">
    <text evidence="3">The sequence shown here is derived from an EMBL/GenBank/DDBJ whole genome shotgun (WGS) entry which is preliminary data.</text>
</comment>
<dbReference type="CDD" id="cd00063">
    <property type="entry name" value="FN3"/>
    <property type="match status" value="1"/>
</dbReference>
<dbReference type="Gene3D" id="2.60.40.10">
    <property type="entry name" value="Immunoglobulins"/>
    <property type="match status" value="1"/>
</dbReference>
<dbReference type="GO" id="GO:0004553">
    <property type="term" value="F:hydrolase activity, hydrolyzing O-glycosyl compounds"/>
    <property type="evidence" value="ECO:0007669"/>
    <property type="project" value="InterPro"/>
</dbReference>
<feature type="region of interest" description="Disordered" evidence="1">
    <location>
        <begin position="185"/>
        <end position="208"/>
    </location>
</feature>
<organism evidence="3 4">
    <name type="scientific">Candidatus Yanofskybacteria bacterium RIFCSPLOWO2_02_FULL_47_9b</name>
    <dbReference type="NCBI Taxonomy" id="1802708"/>
    <lineage>
        <taxon>Bacteria</taxon>
        <taxon>Candidatus Yanofskyibacteriota</taxon>
    </lineage>
</organism>
<dbReference type="Proteomes" id="UP000178155">
    <property type="component" value="Unassembled WGS sequence"/>
</dbReference>
<protein>
    <recommendedName>
        <fullName evidence="2">Fibronectin type-III domain-containing protein</fullName>
    </recommendedName>
</protein>
<reference evidence="3 4" key="1">
    <citation type="journal article" date="2016" name="Nat. Commun.">
        <title>Thousands of microbial genomes shed light on interconnected biogeochemical processes in an aquifer system.</title>
        <authorList>
            <person name="Anantharaman K."/>
            <person name="Brown C.T."/>
            <person name="Hug L.A."/>
            <person name="Sharon I."/>
            <person name="Castelle C.J."/>
            <person name="Probst A.J."/>
            <person name="Thomas B.C."/>
            <person name="Singh A."/>
            <person name="Wilkins M.J."/>
            <person name="Karaoz U."/>
            <person name="Brodie E.L."/>
            <person name="Williams K.H."/>
            <person name="Hubbard S.S."/>
            <person name="Banfield J.F."/>
        </authorList>
    </citation>
    <scope>NUCLEOTIDE SEQUENCE [LARGE SCALE GENOMIC DNA]</scope>
</reference>
<dbReference type="SUPFAM" id="SSF63446">
    <property type="entry name" value="Type I dockerin domain"/>
    <property type="match status" value="1"/>
</dbReference>
<dbReference type="Pfam" id="PF00404">
    <property type="entry name" value="Dockerin_1"/>
    <property type="match status" value="1"/>
</dbReference>
<dbReference type="InterPro" id="IPR003961">
    <property type="entry name" value="FN3_dom"/>
</dbReference>
<sequence>MRDIFKVTVVGYLAVFLIFASIFPFQYVHAEISIGASMSSDNYRILDAQHGAFGAVSSSSSGSYILLGNIGDIAIGSSSITNFKLYSGFLYYPKVVAPVLNTATAGDTQVSLAWTTATAFQGFSIGGYDICTKPAGGSYTCGSNLGTGVSATKTGLTNGTSYTFKIETLDGLGNIIAVSNEQSATPAAAATPTPTPAPSGGGGGGGYVPLPTAGPGGTITISGIAYPQSTVTFYVDSVSKASVKAGASAQFQATITNISVGSHTVGLNSQDPNGRKSLTISFVVTVTSGTTVTLSDVLLPPTIDISAFQLARGDVLKIFGQAQPSADVDIRVYSSEIINKVSANSDGAYDFDFDTRPIAEDYHTTKSRALITQGATPFSSVLQFVVGKISRGKTSDTNKDGKVNIKDFSILMYWWNTKTQRGLDIADINKDNKINVVDFSIMLFQWTG</sequence>
<dbReference type="GO" id="GO:0000272">
    <property type="term" value="P:polysaccharide catabolic process"/>
    <property type="evidence" value="ECO:0007669"/>
    <property type="project" value="InterPro"/>
</dbReference>
<evidence type="ECO:0000313" key="3">
    <source>
        <dbReference type="EMBL" id="OGN34851.1"/>
    </source>
</evidence>
<evidence type="ECO:0000313" key="4">
    <source>
        <dbReference type="Proteomes" id="UP000178155"/>
    </source>
</evidence>
<dbReference type="AlphaFoldDB" id="A0A1F8HB66"/>
<dbReference type="InterPro" id="IPR002105">
    <property type="entry name" value="Dockerin_1_rpt"/>
</dbReference>
<dbReference type="InterPro" id="IPR036116">
    <property type="entry name" value="FN3_sf"/>
</dbReference>
<proteinExistence type="predicted"/>
<dbReference type="Gene3D" id="1.10.1330.10">
    <property type="entry name" value="Dockerin domain"/>
    <property type="match status" value="1"/>
</dbReference>
<dbReference type="InterPro" id="IPR018247">
    <property type="entry name" value="EF_Hand_1_Ca_BS"/>
</dbReference>
<evidence type="ECO:0000259" key="2">
    <source>
        <dbReference type="PROSITE" id="PS50853"/>
    </source>
</evidence>
<dbReference type="CDD" id="cd14256">
    <property type="entry name" value="Dockerin_I"/>
    <property type="match status" value="1"/>
</dbReference>
<evidence type="ECO:0000256" key="1">
    <source>
        <dbReference type="SAM" id="MobiDB-lite"/>
    </source>
</evidence>
<name>A0A1F8HB66_9BACT</name>
<gene>
    <name evidence="3" type="ORF">A3I39_03330</name>
</gene>
<feature type="domain" description="Fibronectin type-III" evidence="2">
    <location>
        <begin position="94"/>
        <end position="189"/>
    </location>
</feature>